<dbReference type="Pfam" id="PF03050">
    <property type="entry name" value="DDE_Tnp_IS66"/>
    <property type="match status" value="1"/>
</dbReference>
<feature type="compositionally biased region" description="Basic residues" evidence="1">
    <location>
        <begin position="68"/>
        <end position="90"/>
    </location>
</feature>
<evidence type="ECO:0000259" key="3">
    <source>
        <dbReference type="Pfam" id="PF20042"/>
    </source>
</evidence>
<dbReference type="KEGG" id="mcau:MIT9_P1348"/>
<evidence type="ECO:0000313" key="4">
    <source>
        <dbReference type="EMBL" id="BCX81768.1"/>
    </source>
</evidence>
<dbReference type="InterPro" id="IPR052344">
    <property type="entry name" value="Transposase-related"/>
</dbReference>
<dbReference type="InterPro" id="IPR004291">
    <property type="entry name" value="Transposase_IS66_central"/>
</dbReference>
<protein>
    <submittedName>
        <fullName evidence="4">Transposase, IS66 family</fullName>
    </submittedName>
</protein>
<dbReference type="Proteomes" id="UP001321825">
    <property type="component" value="Chromosome"/>
</dbReference>
<evidence type="ECO:0000256" key="1">
    <source>
        <dbReference type="SAM" id="MobiDB-lite"/>
    </source>
</evidence>
<dbReference type="PANTHER" id="PTHR33678:SF2">
    <property type="match status" value="1"/>
</dbReference>
<dbReference type="InterPro" id="IPR045618">
    <property type="entry name" value="DUF6444"/>
</dbReference>
<sequence length="488" mass="55868">MERLDLDLSRPPPLPGTVEECHRVIEALWRALGEFQQIQARVEELEEQLALGSDNSSQPPSQDSPKKRAERKGKRPTGRKKGAQVGHPRHERALVPAEAVDEVRHYFPHGRCECGGSVAVRGFRPHQVFDLPEIRYRVVEHRVYEGRCGCCGEKHQGRLPDEVPRGQMGPGLVAWIGLMTGRYHLSLREVEALLEEQWGLRFSLGAISQSQIPLQAWLGPVYNQIGEAVRKALIAHADETRHYRGRSIYWLWALTTDQMAYFLTHYSRGKGAAGELLGDFQGILVTDRHGAYNDHPQDSHQYCWAHLIRNLERIAGRKGQAGEDGERLLRAARLTVHYGKLWQQSHYPSDRYRRRLERLKALFRRELEQAAQRHGDNKTGRSCRKLLDDFPRFWTFLDHPGVPMTNNTAERALRPYVIWRKTRFFSQSHRGDCFRPMILSLVETCKRLKIGVYQTLRTICAQGMAEGEVTFRLPLPEPQPLPVASPAG</sequence>
<evidence type="ECO:0000313" key="5">
    <source>
        <dbReference type="Proteomes" id="UP001321825"/>
    </source>
</evidence>
<feature type="compositionally biased region" description="Low complexity" evidence="1">
    <location>
        <begin position="53"/>
        <end position="63"/>
    </location>
</feature>
<feature type="region of interest" description="Disordered" evidence="1">
    <location>
        <begin position="49"/>
        <end position="90"/>
    </location>
</feature>
<dbReference type="RefSeq" id="WP_317704197.1">
    <property type="nucleotide sequence ID" value="NZ_AP024714.1"/>
</dbReference>
<feature type="domain" description="Transposase IS66 central" evidence="2">
    <location>
        <begin position="165"/>
        <end position="431"/>
    </location>
</feature>
<dbReference type="Pfam" id="PF20042">
    <property type="entry name" value="DUF6444"/>
    <property type="match status" value="1"/>
</dbReference>
<dbReference type="EMBL" id="AP024714">
    <property type="protein sequence ID" value="BCX81768.1"/>
    <property type="molecule type" value="Genomic_DNA"/>
</dbReference>
<reference evidence="5" key="1">
    <citation type="journal article" date="2024" name="Int. J. Syst. Evol. Microbiol.">
        <title>Methylomarinovum tepidoasis sp. nov., a moderately thermophilic methanotroph of the family Methylothermaceae isolated from a deep-sea hydrothermal field.</title>
        <authorList>
            <person name="Hirayama H."/>
            <person name="Takaki Y."/>
            <person name="Abe M."/>
            <person name="Miyazaki M."/>
            <person name="Uematsu K."/>
            <person name="Matsui Y."/>
            <person name="Takai K."/>
        </authorList>
    </citation>
    <scope>NUCLEOTIDE SEQUENCE [LARGE SCALE GENOMIC DNA]</scope>
    <source>
        <strain evidence="5">IT-9</strain>
    </source>
</reference>
<proteinExistence type="predicted"/>
<name>A0AAU9BSC8_9GAMM</name>
<evidence type="ECO:0000259" key="2">
    <source>
        <dbReference type="Pfam" id="PF03050"/>
    </source>
</evidence>
<dbReference type="AlphaFoldDB" id="A0AAU9BSC8"/>
<gene>
    <name evidence="4" type="ORF">MIT9_P1348</name>
</gene>
<accession>A0AAU9BSC8</accession>
<keyword evidence="5" id="KW-1185">Reference proteome</keyword>
<dbReference type="PANTHER" id="PTHR33678">
    <property type="entry name" value="BLL1576 PROTEIN"/>
    <property type="match status" value="1"/>
</dbReference>
<dbReference type="NCBIfam" id="NF033517">
    <property type="entry name" value="transpos_IS66"/>
    <property type="match status" value="1"/>
</dbReference>
<organism evidence="4 5">
    <name type="scientific">Methylomarinovum caldicuralii</name>
    <dbReference type="NCBI Taxonomy" id="438856"/>
    <lineage>
        <taxon>Bacteria</taxon>
        <taxon>Pseudomonadati</taxon>
        <taxon>Pseudomonadota</taxon>
        <taxon>Gammaproteobacteria</taxon>
        <taxon>Methylococcales</taxon>
        <taxon>Methylothermaceae</taxon>
        <taxon>Methylomarinovum</taxon>
    </lineage>
</organism>
<feature type="domain" description="DUF6444" evidence="3">
    <location>
        <begin position="12"/>
        <end position="92"/>
    </location>
</feature>